<name>A0AAU7QAZ9_9GAMM</name>
<reference evidence="1" key="1">
    <citation type="submission" date="2024-06" db="EMBL/GenBank/DDBJ databases">
        <authorList>
            <person name="Coelho C."/>
            <person name="Bento M."/>
            <person name="Garcia E."/>
            <person name="Camelo A."/>
            <person name="Brandao I."/>
            <person name="Espirito Santo C."/>
            <person name="Trovao J."/>
            <person name="Verissimo A."/>
            <person name="Costa J."/>
            <person name="Tiago I."/>
        </authorList>
    </citation>
    <scope>NUCLEOTIDE SEQUENCE</scope>
    <source>
        <strain evidence="1">KWT182</strain>
    </source>
</reference>
<protein>
    <submittedName>
        <fullName evidence="1">Uncharacterized protein</fullName>
    </submittedName>
</protein>
<gene>
    <name evidence="1" type="ORF">ABK905_03450</name>
</gene>
<proteinExistence type="predicted"/>
<sequence length="77" mass="8922">MSYNVNRKGIEITSVTIAEFVKQHHANVNQNSCYINAYQKILKEIGWKYIPPFDNSAVDNNIDCIARENFFSFIYAT</sequence>
<dbReference type="EMBL" id="CP157947">
    <property type="protein sequence ID" value="XBS70329.1"/>
    <property type="molecule type" value="Genomic_DNA"/>
</dbReference>
<dbReference type="AlphaFoldDB" id="A0AAU7QAZ9"/>
<accession>A0AAU7QAZ9</accession>
<evidence type="ECO:0000313" key="1">
    <source>
        <dbReference type="EMBL" id="XBS70329.1"/>
    </source>
</evidence>
<organism evidence="1">
    <name type="scientific">Acerihabitans sp. KWT182</name>
    <dbReference type="NCBI Taxonomy" id="3157919"/>
    <lineage>
        <taxon>Bacteria</taxon>
        <taxon>Pseudomonadati</taxon>
        <taxon>Pseudomonadota</taxon>
        <taxon>Gammaproteobacteria</taxon>
        <taxon>Enterobacterales</taxon>
        <taxon>Pectobacteriaceae</taxon>
        <taxon>Acerihabitans</taxon>
    </lineage>
</organism>